<dbReference type="InterPro" id="IPR013637">
    <property type="entry name" value="Lys_sp_deMease-like_dom"/>
</dbReference>
<evidence type="ECO:0000259" key="20">
    <source>
        <dbReference type="PROSITE" id="PS50016"/>
    </source>
</evidence>
<evidence type="ECO:0000256" key="18">
    <source>
        <dbReference type="SAM" id="MobiDB-lite"/>
    </source>
</evidence>
<dbReference type="PROSITE" id="PS50016">
    <property type="entry name" value="ZF_PHD_2"/>
    <property type="match status" value="2"/>
</dbReference>
<evidence type="ECO:0000259" key="22">
    <source>
        <dbReference type="PROSITE" id="PS51183"/>
    </source>
</evidence>
<dbReference type="Gene3D" id="3.30.40.10">
    <property type="entry name" value="Zinc/RING finger domain, C3HC4 (zinc finger)"/>
    <property type="match status" value="2"/>
</dbReference>
<dbReference type="SMART" id="SM00558">
    <property type="entry name" value="JmjC"/>
    <property type="match status" value="1"/>
</dbReference>
<comment type="catalytic activity">
    <reaction evidence="16">
        <text>N(6),N(6),N(6)-trimethyl-L-lysyl(4)-[histone H3] + 3 2-oxoglutarate + 3 O2 = L-lysyl(4)-[histone H3] + 3 formaldehyde + 3 succinate + 3 CO2</text>
        <dbReference type="Rhea" id="RHEA:60208"/>
        <dbReference type="Rhea" id="RHEA-COMP:15537"/>
        <dbReference type="Rhea" id="RHEA-COMP:15547"/>
        <dbReference type="ChEBI" id="CHEBI:15379"/>
        <dbReference type="ChEBI" id="CHEBI:16526"/>
        <dbReference type="ChEBI" id="CHEBI:16810"/>
        <dbReference type="ChEBI" id="CHEBI:16842"/>
        <dbReference type="ChEBI" id="CHEBI:29969"/>
        <dbReference type="ChEBI" id="CHEBI:30031"/>
        <dbReference type="ChEBI" id="CHEBI:61961"/>
        <dbReference type="EC" id="1.14.11.67"/>
    </reaction>
</comment>
<dbReference type="GO" id="GO:0005634">
    <property type="term" value="C:nucleus"/>
    <property type="evidence" value="ECO:0007669"/>
    <property type="project" value="UniProtKB-SubCell"/>
</dbReference>
<evidence type="ECO:0000256" key="17">
    <source>
        <dbReference type="PROSITE-ProRule" id="PRU00146"/>
    </source>
</evidence>
<dbReference type="Pfam" id="PF00628">
    <property type="entry name" value="PHD"/>
    <property type="match status" value="2"/>
</dbReference>
<dbReference type="PROSITE" id="PS01359">
    <property type="entry name" value="ZF_PHD_1"/>
    <property type="match status" value="2"/>
</dbReference>
<feature type="transmembrane region" description="Helical" evidence="19">
    <location>
        <begin position="1418"/>
        <end position="1435"/>
    </location>
</feature>
<dbReference type="GO" id="GO:0003677">
    <property type="term" value="F:DNA binding"/>
    <property type="evidence" value="ECO:0007669"/>
    <property type="project" value="InterPro"/>
</dbReference>
<keyword evidence="8" id="KW-0677">Repeat</keyword>
<protein>
    <recommendedName>
        <fullName evidence="5">[histone H3]-trimethyl-L-lysine(4) demethylase</fullName>
        <ecNumber evidence="5">1.14.11.67</ecNumber>
    </recommendedName>
</protein>
<keyword evidence="13" id="KW-0408">Iron</keyword>
<dbReference type="InterPro" id="IPR003347">
    <property type="entry name" value="JmjC_dom"/>
</dbReference>
<dbReference type="SMART" id="SM01014">
    <property type="entry name" value="ARID"/>
    <property type="match status" value="1"/>
</dbReference>
<keyword evidence="14 19" id="KW-0472">Membrane</keyword>
<evidence type="ECO:0000256" key="8">
    <source>
        <dbReference type="ARBA" id="ARBA00022737"/>
    </source>
</evidence>
<dbReference type="EC" id="1.14.11.67" evidence="5"/>
<feature type="domain" description="PHD-type" evidence="20">
    <location>
        <begin position="222"/>
        <end position="272"/>
    </location>
</feature>
<evidence type="ECO:0000256" key="5">
    <source>
        <dbReference type="ARBA" id="ARBA00012902"/>
    </source>
</evidence>
<sequence>MSYRSGQKVISEPFDLSTVKTTSQESTHAPKHKRIFGLEEAPTFYPTKEEFKDPLGYIAKISAEGAKFGIVKIIPPSDYKPEFSLKTESFRFKTRIQKLNSMEGETRTNVNYLEQLTKYHIITGKPVAKIPQLDKRPIDLYKLKNEVASRGGIQEVTKQKKWAEIGRVLGYARKNCTSMSNALKSAYSKIILPYEIWYAQHKEDAENLLKKKDISYINDDNNDTCEICHKTQDEENLLLCDGCNRGYHLYCLTPPLSSVPKTDWYCLQCLTAVGKDYGFEDGSEYSLTDFQKFCDKFKKEWFSKTNGVITEEECENEFWRLVNNPHETCEVEYGADLHSTQHGSGFIAPEQMAQGVFDPWNLNMIPVSPQSLFTHIKTDISGMMIPWLYIGMCFSAFCWHNEDHYTYSINYMHWGETKTWYGVPGSDTAKFEETMKKAMPELFKQQPDLLFQLVTMFSPERLLKENVKVYAVDQRPGQFVVTFPKAYHSGFNHGFNFCEAVNFAPLDWVDYGLECVKRYKEFRRQPCFSHDELLVTAAQNLKTCYKSDIDWLKRGISDMQQRELADRKSVRTRKLKEVALSEDDTREELQCDYCHCYTYLSFIGCTCSDRVSCLDHSSELCDCSSSSRTLYLRFTDKQLDDLVKKIMNSGYSPEKWTEKLNKLIQSRPTMKMLSELLKEGEEIGVSSESLAALRDFMEVMERWVAEAERVLDLKADSNKSVSKGRIERIQSLLEQTRSIGYEFPHVPQLKEYLDKLLAYEATITDDLMASNDKQAQYPVYVEGKSLRADSKRFIKLRGIIKSYSWLAEVEKVLNAPYNAKSIRKLIKDATDLGIAEGPWPERLNLIEQEAKRCLQFIENLCRGRQKIELHEEQSVFSIGQNHENPQLSFTLEPHLLIRLQNAMARSKVILNQVEDMLTTKCTKSDILERPAYADGQKLMSICREIVFKSEKVQRLSEALSSMNVWNETVRATFMHGRQKSLEYVLRETLSNVENITLNHQKLGLYCICRKPESGLMIACDICKEWYHNPCVRVPRSVVRSSISYVCPICNNEEKKNLAHISRRPTLEELQRLMDIAQPLMFCPKDYSLVKSIYDHTVEFRAHIQSSCYSYMNNQSIDEIGRYLRCLEGLEVQLPEETRFLKEKLQTLTPPQPLKTSVLKEENKEAELQPPRKERSTVSNKLSISALLHTTEPDYYQETYKPEFSAVQNNNNSNTGFRYEQSESMANNPSRLLLKTNSGTKRPAEDTLSSPKIQKVKLTVRPPTPQPIINKKRQYSDVGSVEQDYEYGQESIMDCNREHAGSSKLAFFNVVCVVAGTGTLGLPQALQQGGWIGLFVIFLSWLMSVYTGILLIRCLYSNGKTRLNTYKDVATAAFGTIGGWVTFFFNAWIVLGVPVLYTVLAGSNLNQLCKGTVAEIGHVPWTIICCAIVAIPYIIIKSMKEVAWMSAFGALATIVVVLIVLVCAAIDRPNHMDAHHEPVIWDMFPIALSTISFSFGGNVVYPHVEASMKKPRDWPKVIAGGLTVCAVLYIVTAVTGYLVYGDQVLSPVYDSIPAGVAQTVAIVIITLHVLMAAPILITSFSLDIEEMFNLTVERFGKVKEFLIRATLRILVMVLVGVIACSVPHFGALMSLIGAFANCALIFIFPVTFYLKLTGVRNKPFYQLIWCGLTVLLGLVGLIFGTKEAVQELIVAFK</sequence>
<dbReference type="PROSITE" id="PS51011">
    <property type="entry name" value="ARID"/>
    <property type="match status" value="1"/>
</dbReference>
<dbReference type="Gene3D" id="1.10.150.60">
    <property type="entry name" value="ARID DNA-binding domain"/>
    <property type="match status" value="1"/>
</dbReference>
<dbReference type="SUPFAM" id="SSF51197">
    <property type="entry name" value="Clavaminate synthase-like"/>
    <property type="match status" value="1"/>
</dbReference>
<keyword evidence="10" id="KW-0862">Zinc</keyword>
<dbReference type="Gene3D" id="2.60.120.650">
    <property type="entry name" value="Cupin"/>
    <property type="match status" value="1"/>
</dbReference>
<keyword evidence="7" id="KW-0479">Metal-binding</keyword>
<dbReference type="InterPro" id="IPR001965">
    <property type="entry name" value="Znf_PHD"/>
</dbReference>
<evidence type="ECO:0000256" key="2">
    <source>
        <dbReference type="ARBA" id="ARBA00004123"/>
    </source>
</evidence>
<evidence type="ECO:0000313" key="24">
    <source>
        <dbReference type="EMBL" id="KAG1547308.1"/>
    </source>
</evidence>
<evidence type="ECO:0000313" key="25">
    <source>
        <dbReference type="Proteomes" id="UP000717996"/>
    </source>
</evidence>
<proteinExistence type="inferred from homology"/>
<evidence type="ECO:0000256" key="13">
    <source>
        <dbReference type="ARBA" id="ARBA00023004"/>
    </source>
</evidence>
<dbReference type="EMBL" id="JAANIT010000480">
    <property type="protein sequence ID" value="KAG1547308.1"/>
    <property type="molecule type" value="Genomic_DNA"/>
</dbReference>
<evidence type="ECO:0000256" key="1">
    <source>
        <dbReference type="ARBA" id="ARBA00001954"/>
    </source>
</evidence>
<dbReference type="InterPro" id="IPR036431">
    <property type="entry name" value="ARID_dom_sf"/>
</dbReference>
<comment type="caution">
    <text evidence="24">The sequence shown here is derived from an EMBL/GenBank/DDBJ whole genome shotgun (WGS) entry which is preliminary data.</text>
</comment>
<dbReference type="Pfam" id="PF01388">
    <property type="entry name" value="ARID"/>
    <property type="match status" value="1"/>
</dbReference>
<evidence type="ECO:0000256" key="10">
    <source>
        <dbReference type="ARBA" id="ARBA00022833"/>
    </source>
</evidence>
<dbReference type="OrthoDB" id="1678912at2759"/>
<dbReference type="Pfam" id="PF21323">
    <property type="entry name" value="KDM5_C-hel"/>
    <property type="match status" value="1"/>
</dbReference>
<feature type="transmembrane region" description="Helical" evidence="19">
    <location>
        <begin position="1559"/>
        <end position="1579"/>
    </location>
</feature>
<evidence type="ECO:0000256" key="9">
    <source>
        <dbReference type="ARBA" id="ARBA00022771"/>
    </source>
</evidence>
<dbReference type="GO" id="GO:0016020">
    <property type="term" value="C:membrane"/>
    <property type="evidence" value="ECO:0007669"/>
    <property type="project" value="UniProtKB-SubCell"/>
</dbReference>
<keyword evidence="11 19" id="KW-1133">Transmembrane helix</keyword>
<dbReference type="CDD" id="cd15518">
    <property type="entry name" value="PHD_Ecm5p_Lid2p_like"/>
    <property type="match status" value="1"/>
</dbReference>
<dbReference type="SMART" id="SM00249">
    <property type="entry name" value="PHD"/>
    <property type="match status" value="2"/>
</dbReference>
<name>A0A9P6YGA0_RHIOR</name>
<comment type="cofactor">
    <cofactor evidence="1">
        <name>Fe(2+)</name>
        <dbReference type="ChEBI" id="CHEBI:29033"/>
    </cofactor>
</comment>
<feature type="transmembrane region" description="Helical" evidence="19">
    <location>
        <begin position="1442"/>
        <end position="1466"/>
    </location>
</feature>
<dbReference type="SUPFAM" id="SSF46774">
    <property type="entry name" value="ARID-like"/>
    <property type="match status" value="1"/>
</dbReference>
<evidence type="ECO:0000256" key="6">
    <source>
        <dbReference type="ARBA" id="ARBA00022692"/>
    </source>
</evidence>
<dbReference type="SUPFAM" id="SSF57903">
    <property type="entry name" value="FYVE/PHD zinc finger"/>
    <property type="match status" value="2"/>
</dbReference>
<dbReference type="GO" id="GO:0008270">
    <property type="term" value="F:zinc ion binding"/>
    <property type="evidence" value="ECO:0007669"/>
    <property type="project" value="UniProtKB-KW"/>
</dbReference>
<dbReference type="Proteomes" id="UP000717996">
    <property type="component" value="Unassembled WGS sequence"/>
</dbReference>
<dbReference type="InterPro" id="IPR013057">
    <property type="entry name" value="AA_transpt_TM"/>
</dbReference>
<dbReference type="InterPro" id="IPR004198">
    <property type="entry name" value="Znf_C5HC2"/>
</dbReference>
<comment type="subcellular location">
    <subcellularLocation>
        <location evidence="3">Membrane</location>
    </subcellularLocation>
    <subcellularLocation>
        <location evidence="2">Nucleus</location>
    </subcellularLocation>
</comment>
<feature type="transmembrane region" description="Helical" evidence="19">
    <location>
        <begin position="1478"/>
        <end position="1500"/>
    </location>
</feature>
<feature type="domain" description="JmjN" evidence="22">
    <location>
        <begin position="41"/>
        <end position="82"/>
    </location>
</feature>
<feature type="domain" description="ARID" evidence="21">
    <location>
        <begin position="106"/>
        <end position="199"/>
    </location>
</feature>
<evidence type="ECO:0000256" key="19">
    <source>
        <dbReference type="SAM" id="Phobius"/>
    </source>
</evidence>
<feature type="domain" description="JmjC" evidence="23">
    <location>
        <begin position="354"/>
        <end position="520"/>
    </location>
</feature>
<dbReference type="CDD" id="cd16100">
    <property type="entry name" value="ARID"/>
    <property type="match status" value="1"/>
</dbReference>
<dbReference type="InterPro" id="IPR003349">
    <property type="entry name" value="JmjN"/>
</dbReference>
<evidence type="ECO:0000259" key="23">
    <source>
        <dbReference type="PROSITE" id="PS51184"/>
    </source>
</evidence>
<dbReference type="Pfam" id="PF08429">
    <property type="entry name" value="PLU-1"/>
    <property type="match status" value="1"/>
</dbReference>
<dbReference type="InterPro" id="IPR011011">
    <property type="entry name" value="Znf_FYVE_PHD"/>
</dbReference>
<evidence type="ECO:0000259" key="21">
    <source>
        <dbReference type="PROSITE" id="PS51011"/>
    </source>
</evidence>
<reference evidence="24" key="1">
    <citation type="journal article" date="2020" name="Microb. Genom.">
        <title>Genetic diversity of clinical and environmental Mucorales isolates obtained from an investigation of mucormycosis cases among solid organ transplant recipients.</title>
        <authorList>
            <person name="Nguyen M.H."/>
            <person name="Kaul D."/>
            <person name="Muto C."/>
            <person name="Cheng S.J."/>
            <person name="Richter R.A."/>
            <person name="Bruno V.M."/>
            <person name="Liu G."/>
            <person name="Beyhan S."/>
            <person name="Sundermann A.J."/>
            <person name="Mounaud S."/>
            <person name="Pasculle A.W."/>
            <person name="Nierman W.C."/>
            <person name="Driscoll E."/>
            <person name="Cumbie R."/>
            <person name="Clancy C.J."/>
            <person name="Dupont C.L."/>
        </authorList>
    </citation>
    <scope>NUCLEOTIDE SEQUENCE</scope>
    <source>
        <strain evidence="24">GL16</strain>
    </source>
</reference>
<gene>
    <name evidence="24" type="ORF">G6F51_004342</name>
</gene>
<dbReference type="GO" id="GO:0000785">
    <property type="term" value="C:chromatin"/>
    <property type="evidence" value="ECO:0007669"/>
    <property type="project" value="TreeGrafter"/>
</dbReference>
<evidence type="ECO:0000256" key="11">
    <source>
        <dbReference type="ARBA" id="ARBA00022989"/>
    </source>
</evidence>
<dbReference type="Pfam" id="PF02928">
    <property type="entry name" value="zf-C5HC2"/>
    <property type="match status" value="1"/>
</dbReference>
<comment type="similarity">
    <text evidence="4">Belongs to the JARID1 histone demethylase family.</text>
</comment>
<feature type="region of interest" description="Disordered" evidence="18">
    <location>
        <begin position="1151"/>
        <end position="1179"/>
    </location>
</feature>
<dbReference type="Pfam" id="PF02373">
    <property type="entry name" value="JmjC"/>
    <property type="match status" value="1"/>
</dbReference>
<organism evidence="24 25">
    <name type="scientific">Rhizopus oryzae</name>
    <name type="common">Mucormycosis agent</name>
    <name type="synonym">Rhizopus arrhizus var. delemar</name>
    <dbReference type="NCBI Taxonomy" id="64495"/>
    <lineage>
        <taxon>Eukaryota</taxon>
        <taxon>Fungi</taxon>
        <taxon>Fungi incertae sedis</taxon>
        <taxon>Mucoromycota</taxon>
        <taxon>Mucoromycotina</taxon>
        <taxon>Mucoromycetes</taxon>
        <taxon>Mucorales</taxon>
        <taxon>Mucorineae</taxon>
        <taxon>Rhizopodaceae</taxon>
        <taxon>Rhizopus</taxon>
    </lineage>
</organism>
<dbReference type="SMART" id="SM00501">
    <property type="entry name" value="BRIGHT"/>
    <property type="match status" value="1"/>
</dbReference>
<dbReference type="FunFam" id="1.10.150.60:FF:000016">
    <property type="entry name" value="Putative Lysine-specific demethylase 5B"/>
    <property type="match status" value="1"/>
</dbReference>
<dbReference type="Pfam" id="PF02375">
    <property type="entry name" value="JmjN"/>
    <property type="match status" value="1"/>
</dbReference>
<evidence type="ECO:0000256" key="14">
    <source>
        <dbReference type="ARBA" id="ARBA00023136"/>
    </source>
</evidence>
<dbReference type="InterPro" id="IPR019786">
    <property type="entry name" value="Zinc_finger_PHD-type_CS"/>
</dbReference>
<keyword evidence="12" id="KW-0560">Oxidoreductase</keyword>
<feature type="domain" description="PHD-type" evidence="20">
    <location>
        <begin position="1003"/>
        <end position="1052"/>
    </location>
</feature>
<keyword evidence="9 17" id="KW-0863">Zinc-finger</keyword>
<evidence type="ECO:0000256" key="4">
    <source>
        <dbReference type="ARBA" id="ARBA00006801"/>
    </source>
</evidence>
<evidence type="ECO:0000256" key="15">
    <source>
        <dbReference type="ARBA" id="ARBA00023242"/>
    </source>
</evidence>
<dbReference type="GO" id="GO:0006355">
    <property type="term" value="P:regulation of DNA-templated transcription"/>
    <property type="evidence" value="ECO:0007669"/>
    <property type="project" value="TreeGrafter"/>
</dbReference>
<dbReference type="InterPro" id="IPR001606">
    <property type="entry name" value="ARID_dom"/>
</dbReference>
<feature type="compositionally biased region" description="Basic and acidic residues" evidence="18">
    <location>
        <begin position="1157"/>
        <end position="1175"/>
    </location>
</feature>
<dbReference type="InterPro" id="IPR048615">
    <property type="entry name" value="KDM5_C-hel"/>
</dbReference>
<feature type="transmembrane region" description="Helical" evidence="19">
    <location>
        <begin position="1624"/>
        <end position="1647"/>
    </location>
</feature>
<dbReference type="InterPro" id="IPR013083">
    <property type="entry name" value="Znf_RING/FYVE/PHD"/>
</dbReference>
<dbReference type="PANTHER" id="PTHR10694:SF33">
    <property type="entry name" value="LYSINE-SPECIFIC DEMETHYLASE 5"/>
    <property type="match status" value="1"/>
</dbReference>
<feature type="transmembrane region" description="Helical" evidence="19">
    <location>
        <begin position="1516"/>
        <end position="1539"/>
    </location>
</feature>
<evidence type="ECO:0000256" key="12">
    <source>
        <dbReference type="ARBA" id="ARBA00023002"/>
    </source>
</evidence>
<evidence type="ECO:0000256" key="16">
    <source>
        <dbReference type="ARBA" id="ARBA00048734"/>
    </source>
</evidence>
<dbReference type="Gene3D" id="1.20.1740.10">
    <property type="entry name" value="Amino acid/polyamine transporter I"/>
    <property type="match status" value="1"/>
</dbReference>
<dbReference type="PROSITE" id="PS51183">
    <property type="entry name" value="JMJN"/>
    <property type="match status" value="1"/>
</dbReference>
<dbReference type="InterPro" id="IPR019787">
    <property type="entry name" value="Znf_PHD-finger"/>
</dbReference>
<dbReference type="PROSITE" id="PS51184">
    <property type="entry name" value="JMJC"/>
    <property type="match status" value="1"/>
</dbReference>
<feature type="transmembrane region" description="Helical" evidence="19">
    <location>
        <begin position="1659"/>
        <end position="1678"/>
    </location>
</feature>
<feature type="transmembrane region" description="Helical" evidence="19">
    <location>
        <begin position="1330"/>
        <end position="1355"/>
    </location>
</feature>
<dbReference type="SMART" id="SM00545">
    <property type="entry name" value="JmjN"/>
    <property type="match status" value="1"/>
</dbReference>
<dbReference type="PANTHER" id="PTHR10694">
    <property type="entry name" value="LYSINE-SPECIFIC DEMETHYLASE"/>
    <property type="match status" value="1"/>
</dbReference>
<feature type="transmembrane region" description="Helical" evidence="19">
    <location>
        <begin position="1376"/>
        <end position="1398"/>
    </location>
</feature>
<dbReference type="Pfam" id="PF01490">
    <property type="entry name" value="Aa_trans"/>
    <property type="match status" value="1"/>
</dbReference>
<evidence type="ECO:0000256" key="7">
    <source>
        <dbReference type="ARBA" id="ARBA00022723"/>
    </source>
</evidence>
<keyword evidence="15" id="KW-0539">Nucleus</keyword>
<evidence type="ECO:0000256" key="3">
    <source>
        <dbReference type="ARBA" id="ARBA00004370"/>
    </source>
</evidence>
<keyword evidence="6 19" id="KW-0812">Transmembrane</keyword>
<dbReference type="GO" id="GO:0034647">
    <property type="term" value="F:histone H3K4me/H3K4me2/H3K4me3 demethylase activity"/>
    <property type="evidence" value="ECO:0007669"/>
    <property type="project" value="UniProtKB-EC"/>
</dbReference>
<feature type="transmembrane region" description="Helical" evidence="19">
    <location>
        <begin position="1600"/>
        <end position="1618"/>
    </location>
</feature>
<accession>A0A9P6YGA0</accession>